<keyword evidence="1" id="KW-0663">Pyridoxal phosphate</keyword>
<reference evidence="3 4" key="1">
    <citation type="submission" date="2016-07" db="EMBL/GenBank/DDBJ databases">
        <title>Pervasive Adenine N6-methylation of Active Genes in Fungi.</title>
        <authorList>
            <consortium name="DOE Joint Genome Institute"/>
            <person name="Mondo S.J."/>
            <person name="Dannebaum R.O."/>
            <person name="Kuo R.C."/>
            <person name="Labutti K."/>
            <person name="Haridas S."/>
            <person name="Kuo A."/>
            <person name="Salamov A."/>
            <person name="Ahrendt S.R."/>
            <person name="Lipzen A."/>
            <person name="Sullivan W."/>
            <person name="Andreopoulos W.B."/>
            <person name="Clum A."/>
            <person name="Lindquist E."/>
            <person name="Daum C."/>
            <person name="Ramamoorthy G.K."/>
            <person name="Gryganskyi A."/>
            <person name="Culley D."/>
            <person name="Magnuson J.K."/>
            <person name="James T.Y."/>
            <person name="O'Malley M.A."/>
            <person name="Stajich J.E."/>
            <person name="Spatafora J.W."/>
            <person name="Visel A."/>
            <person name="Grigoriev I.V."/>
        </authorList>
    </citation>
    <scope>NUCLEOTIDE SEQUENCE [LARGE SCALE GENOMIC DNA]</scope>
    <source>
        <strain evidence="3 4">JEL800</strain>
    </source>
</reference>
<gene>
    <name evidence="3" type="ORF">BCR33DRAFT_701409</name>
</gene>
<organism evidence="3 4">
    <name type="scientific">Rhizoclosmatium globosum</name>
    <dbReference type="NCBI Taxonomy" id="329046"/>
    <lineage>
        <taxon>Eukaryota</taxon>
        <taxon>Fungi</taxon>
        <taxon>Fungi incertae sedis</taxon>
        <taxon>Chytridiomycota</taxon>
        <taxon>Chytridiomycota incertae sedis</taxon>
        <taxon>Chytridiomycetes</taxon>
        <taxon>Chytridiales</taxon>
        <taxon>Chytriomycetaceae</taxon>
        <taxon>Rhizoclosmatium</taxon>
    </lineage>
</organism>
<dbReference type="GO" id="GO:0008483">
    <property type="term" value="F:transaminase activity"/>
    <property type="evidence" value="ECO:0007669"/>
    <property type="project" value="TreeGrafter"/>
</dbReference>
<dbReference type="SUPFAM" id="SSF53383">
    <property type="entry name" value="PLP-dependent transferases"/>
    <property type="match status" value="1"/>
</dbReference>
<dbReference type="Proteomes" id="UP000193642">
    <property type="component" value="Unassembled WGS sequence"/>
</dbReference>
<dbReference type="Pfam" id="PF00155">
    <property type="entry name" value="Aminotran_1_2"/>
    <property type="match status" value="1"/>
</dbReference>
<comment type="caution">
    <text evidence="3">The sequence shown here is derived from an EMBL/GenBank/DDBJ whole genome shotgun (WGS) entry which is preliminary data.</text>
</comment>
<dbReference type="Gene3D" id="3.40.640.10">
    <property type="entry name" value="Type I PLP-dependent aspartate aminotransferase-like (Major domain)"/>
    <property type="match status" value="1"/>
</dbReference>
<dbReference type="CDD" id="cd00609">
    <property type="entry name" value="AAT_like"/>
    <property type="match status" value="1"/>
</dbReference>
<evidence type="ECO:0000259" key="2">
    <source>
        <dbReference type="Pfam" id="PF00155"/>
    </source>
</evidence>
<dbReference type="Gene3D" id="3.90.1150.10">
    <property type="entry name" value="Aspartate Aminotransferase, domain 1"/>
    <property type="match status" value="1"/>
</dbReference>
<dbReference type="EMBL" id="MCGO01000053">
    <property type="protein sequence ID" value="ORY36913.1"/>
    <property type="molecule type" value="Genomic_DNA"/>
</dbReference>
<dbReference type="GO" id="GO:0006520">
    <property type="term" value="P:amino acid metabolic process"/>
    <property type="evidence" value="ECO:0007669"/>
    <property type="project" value="TreeGrafter"/>
</dbReference>
<feature type="domain" description="Aminotransferase class I/classII large" evidence="2">
    <location>
        <begin position="37"/>
        <end position="430"/>
    </location>
</feature>
<proteinExistence type="predicted"/>
<keyword evidence="4" id="KW-1185">Reference proteome</keyword>
<evidence type="ECO:0000256" key="1">
    <source>
        <dbReference type="ARBA" id="ARBA00022898"/>
    </source>
</evidence>
<dbReference type="InterPro" id="IPR015424">
    <property type="entry name" value="PyrdxlP-dep_Trfase"/>
</dbReference>
<sequence length="442" mass="49086">MLSRRALANISRPSVLGAGADAAAANPYSETNRNGIVNLGRAENKLMDSEVIELLPLRAAPSHLPYGLYRGTLSLRTNIAALFNHRLSLSPSFKLNPDQLAIANGATPLTSCAAQIVGDEGDAILSPGPVYGSFGRDVEASSGLRFVTVNPLDNLSNSEVISPSKRVKRNIEEYPSINQLNNALDKDPRIKALLLTNPGNPSGRIIPRDTLLAYLKWANSKNLHVIVDEVYAFSVWNLDAQNKFLSALEVGEDVIRKDLVHVIWSFSKDFCMNGQRAAVIISRNPQFMRAYRELVYFHSISQSLDAALTSFLSSLPRVDNFITLNHMRLRASFTLVQRHLDSRSIPYLQPEAGICMWINLVRYLSHPSLTPSVSKKETPSLALFHHLIDNGVYIAPADAFYCDLRHDEQRGMFRVVCSLPLDVLEVGMQRLIKVLDSLEIEK</sequence>
<protein>
    <submittedName>
        <fullName evidence="3">PLP-dependent transferase</fullName>
    </submittedName>
</protein>
<dbReference type="PANTHER" id="PTHR43795:SF39">
    <property type="entry name" value="AMINOTRANSFERASE CLASS I_CLASSII DOMAIN-CONTAINING PROTEIN"/>
    <property type="match status" value="1"/>
</dbReference>
<name>A0A1Y2BQ83_9FUNG</name>
<dbReference type="OrthoDB" id="7042322at2759"/>
<dbReference type="PANTHER" id="PTHR43795">
    <property type="entry name" value="BIFUNCTIONAL ASPARTATE AMINOTRANSFERASE AND GLUTAMATE/ASPARTATE-PREPHENATE AMINOTRANSFERASE-RELATED"/>
    <property type="match status" value="1"/>
</dbReference>
<evidence type="ECO:0000313" key="3">
    <source>
        <dbReference type="EMBL" id="ORY36913.1"/>
    </source>
</evidence>
<dbReference type="GO" id="GO:0030170">
    <property type="term" value="F:pyridoxal phosphate binding"/>
    <property type="evidence" value="ECO:0007669"/>
    <property type="project" value="InterPro"/>
</dbReference>
<dbReference type="InterPro" id="IPR015421">
    <property type="entry name" value="PyrdxlP-dep_Trfase_major"/>
</dbReference>
<dbReference type="InterPro" id="IPR004839">
    <property type="entry name" value="Aminotransferase_I/II_large"/>
</dbReference>
<dbReference type="AlphaFoldDB" id="A0A1Y2BQ83"/>
<dbReference type="InterPro" id="IPR050478">
    <property type="entry name" value="Ethylene_sulfur-biosynth"/>
</dbReference>
<dbReference type="PRINTS" id="PR00753">
    <property type="entry name" value="ACCSYNTHASE"/>
</dbReference>
<dbReference type="InterPro" id="IPR015422">
    <property type="entry name" value="PyrdxlP-dep_Trfase_small"/>
</dbReference>
<evidence type="ECO:0000313" key="4">
    <source>
        <dbReference type="Proteomes" id="UP000193642"/>
    </source>
</evidence>
<keyword evidence="3" id="KW-0808">Transferase</keyword>
<dbReference type="STRING" id="329046.A0A1Y2BQ83"/>
<accession>A0A1Y2BQ83</accession>